<keyword evidence="3" id="KW-0804">Transcription</keyword>
<dbReference type="InterPro" id="IPR013766">
    <property type="entry name" value="Thioredoxin_domain"/>
</dbReference>
<dbReference type="PROSITE" id="PS51118">
    <property type="entry name" value="HTH_HXLR"/>
    <property type="match status" value="1"/>
</dbReference>
<dbReference type="OrthoDB" id="9792527at2"/>
<gene>
    <name evidence="6" type="ORF">KLO01_19400</name>
</gene>
<dbReference type="AlphaFoldDB" id="A0A512T134"/>
<feature type="domain" description="HTH hxlR-type" evidence="4">
    <location>
        <begin position="11"/>
        <end position="108"/>
    </location>
</feature>
<dbReference type="Pfam" id="PF00578">
    <property type="entry name" value="AhpC-TSA"/>
    <property type="match status" value="1"/>
</dbReference>
<dbReference type="InterPro" id="IPR036249">
    <property type="entry name" value="Thioredoxin-like_sf"/>
</dbReference>
<dbReference type="InterPro" id="IPR036390">
    <property type="entry name" value="WH_DNA-bd_sf"/>
</dbReference>
<protein>
    <recommendedName>
        <fullName evidence="8">HxlR family transcriptional regulator</fullName>
    </recommendedName>
</protein>
<evidence type="ECO:0000313" key="7">
    <source>
        <dbReference type="Proteomes" id="UP000321793"/>
    </source>
</evidence>
<dbReference type="EMBL" id="BKBA01000008">
    <property type="protein sequence ID" value="GEQ13893.1"/>
    <property type="molecule type" value="Genomic_DNA"/>
</dbReference>
<accession>A0A512T134</accession>
<dbReference type="GO" id="GO:0016491">
    <property type="term" value="F:oxidoreductase activity"/>
    <property type="evidence" value="ECO:0007669"/>
    <property type="project" value="InterPro"/>
</dbReference>
<reference evidence="6 7" key="1">
    <citation type="submission" date="2019-07" db="EMBL/GenBank/DDBJ databases">
        <title>Whole genome shotgun sequence of Knoellia locipacati NBRC 109775.</title>
        <authorList>
            <person name="Hosoyama A."/>
            <person name="Uohara A."/>
            <person name="Ohji S."/>
            <person name="Ichikawa N."/>
        </authorList>
    </citation>
    <scope>NUCLEOTIDE SEQUENCE [LARGE SCALE GENOMIC DNA]</scope>
    <source>
        <strain evidence="6 7">NBRC 109775</strain>
    </source>
</reference>
<evidence type="ECO:0000259" key="5">
    <source>
        <dbReference type="PROSITE" id="PS51352"/>
    </source>
</evidence>
<keyword evidence="1" id="KW-0805">Transcription regulation</keyword>
<dbReference type="RefSeq" id="WP_147064509.1">
    <property type="nucleotide sequence ID" value="NZ_BAABDN010000001.1"/>
</dbReference>
<dbReference type="InterPro" id="IPR002577">
    <property type="entry name" value="HTH_HxlR"/>
</dbReference>
<evidence type="ECO:0000259" key="4">
    <source>
        <dbReference type="PROSITE" id="PS51118"/>
    </source>
</evidence>
<dbReference type="Gene3D" id="3.40.30.10">
    <property type="entry name" value="Glutaredoxin"/>
    <property type="match status" value="1"/>
</dbReference>
<dbReference type="GO" id="GO:0003677">
    <property type="term" value="F:DNA binding"/>
    <property type="evidence" value="ECO:0007669"/>
    <property type="project" value="UniProtKB-KW"/>
</dbReference>
<evidence type="ECO:0008006" key="8">
    <source>
        <dbReference type="Google" id="ProtNLM"/>
    </source>
</evidence>
<evidence type="ECO:0000256" key="3">
    <source>
        <dbReference type="ARBA" id="ARBA00023163"/>
    </source>
</evidence>
<evidence type="ECO:0000313" key="6">
    <source>
        <dbReference type="EMBL" id="GEQ13893.1"/>
    </source>
</evidence>
<comment type="caution">
    <text evidence="6">The sequence shown here is derived from an EMBL/GenBank/DDBJ whole genome shotgun (WGS) entry which is preliminary data.</text>
</comment>
<feature type="domain" description="Thioredoxin" evidence="5">
    <location>
        <begin position="126"/>
        <end position="292"/>
    </location>
</feature>
<evidence type="ECO:0000256" key="2">
    <source>
        <dbReference type="ARBA" id="ARBA00023125"/>
    </source>
</evidence>
<dbReference type="Proteomes" id="UP000321793">
    <property type="component" value="Unassembled WGS sequence"/>
</dbReference>
<sequence length="298" mass="31321">MRREDLSDEDCGIAQSLGVLRDWWTFLIVRDVAGGATRFDALQAELGISRRALSERLTGLVDDGVLDRVAYSQRPLRHEYVLTAKGEALLPVLVALQDWGARHVLGDGSVSAGITLGSAEARRVGDLVGQALPAVILTGHDGIPVDLSSLGSCAVLFCMPGAWAPAAQGYPPGWGEIPGAAGCTVEAKAYAAAQTAFVERGVVVHGVSTQRPDQQAAFAGHADLPYVLLSDEDLRLAGSLRLPTFRSGGVDRLKRCTLVLDPAGVVRAVQAPVTDPAASALEVLAIVDDLVEGAMARR</sequence>
<dbReference type="SUPFAM" id="SSF52833">
    <property type="entry name" value="Thioredoxin-like"/>
    <property type="match status" value="1"/>
</dbReference>
<dbReference type="PROSITE" id="PS51352">
    <property type="entry name" value="THIOREDOXIN_2"/>
    <property type="match status" value="1"/>
</dbReference>
<dbReference type="SUPFAM" id="SSF46785">
    <property type="entry name" value="Winged helix' DNA-binding domain"/>
    <property type="match status" value="1"/>
</dbReference>
<organism evidence="6 7">
    <name type="scientific">Knoellia locipacati</name>
    <dbReference type="NCBI Taxonomy" id="882824"/>
    <lineage>
        <taxon>Bacteria</taxon>
        <taxon>Bacillati</taxon>
        <taxon>Actinomycetota</taxon>
        <taxon>Actinomycetes</taxon>
        <taxon>Micrococcales</taxon>
        <taxon>Intrasporangiaceae</taxon>
        <taxon>Knoellia</taxon>
    </lineage>
</organism>
<dbReference type="Gene3D" id="1.10.10.10">
    <property type="entry name" value="Winged helix-like DNA-binding domain superfamily/Winged helix DNA-binding domain"/>
    <property type="match status" value="1"/>
</dbReference>
<keyword evidence="7" id="KW-1185">Reference proteome</keyword>
<evidence type="ECO:0000256" key="1">
    <source>
        <dbReference type="ARBA" id="ARBA00023015"/>
    </source>
</evidence>
<dbReference type="InterPro" id="IPR000866">
    <property type="entry name" value="AhpC/TSA"/>
</dbReference>
<dbReference type="GO" id="GO:0016209">
    <property type="term" value="F:antioxidant activity"/>
    <property type="evidence" value="ECO:0007669"/>
    <property type="project" value="InterPro"/>
</dbReference>
<name>A0A512T134_9MICO</name>
<dbReference type="PANTHER" id="PTHR33204:SF18">
    <property type="entry name" value="TRANSCRIPTIONAL REGULATORY PROTEIN"/>
    <property type="match status" value="1"/>
</dbReference>
<proteinExistence type="predicted"/>
<keyword evidence="2" id="KW-0238">DNA-binding</keyword>
<dbReference type="InterPro" id="IPR036388">
    <property type="entry name" value="WH-like_DNA-bd_sf"/>
</dbReference>
<dbReference type="Pfam" id="PF01638">
    <property type="entry name" value="HxlR"/>
    <property type="match status" value="1"/>
</dbReference>
<dbReference type="PANTHER" id="PTHR33204">
    <property type="entry name" value="TRANSCRIPTIONAL REGULATOR, MARR FAMILY"/>
    <property type="match status" value="1"/>
</dbReference>